<evidence type="ECO:0000313" key="1">
    <source>
        <dbReference type="EMBL" id="KAK9137939.1"/>
    </source>
</evidence>
<accession>A0AAP0JQ62</accession>
<evidence type="ECO:0000313" key="2">
    <source>
        <dbReference type="Proteomes" id="UP001417504"/>
    </source>
</evidence>
<dbReference type="Proteomes" id="UP001417504">
    <property type="component" value="Unassembled WGS sequence"/>
</dbReference>
<comment type="caution">
    <text evidence="1">The sequence shown here is derived from an EMBL/GenBank/DDBJ whole genome shotgun (WGS) entry which is preliminary data.</text>
</comment>
<protein>
    <submittedName>
        <fullName evidence="1">Uncharacterized protein</fullName>
    </submittedName>
</protein>
<reference evidence="1 2" key="1">
    <citation type="submission" date="2024-01" db="EMBL/GenBank/DDBJ databases">
        <title>Genome assemblies of Stephania.</title>
        <authorList>
            <person name="Yang L."/>
        </authorList>
    </citation>
    <scope>NUCLEOTIDE SEQUENCE [LARGE SCALE GENOMIC DNA]</scope>
    <source>
        <strain evidence="1">QJT</strain>
        <tissue evidence="1">Leaf</tissue>
    </source>
</reference>
<dbReference type="EMBL" id="JBBNAE010000003">
    <property type="protein sequence ID" value="KAK9137939.1"/>
    <property type="molecule type" value="Genomic_DNA"/>
</dbReference>
<dbReference type="AlphaFoldDB" id="A0AAP0JQ62"/>
<sequence length="128" mass="15129">MPSTFKGRVLDRMRESSESLWCRTQKSPHESKGKIVFFHLRHVTVDEVSPSVRPTHEFELEERRDGSLWAIMWLVVGPTREGIPPDRATILCFRKFHRIIFLLFQSCTKRHAHFSKSSKRQIPIDKNR</sequence>
<name>A0AAP0JQ62_9MAGN</name>
<organism evidence="1 2">
    <name type="scientific">Stephania japonica</name>
    <dbReference type="NCBI Taxonomy" id="461633"/>
    <lineage>
        <taxon>Eukaryota</taxon>
        <taxon>Viridiplantae</taxon>
        <taxon>Streptophyta</taxon>
        <taxon>Embryophyta</taxon>
        <taxon>Tracheophyta</taxon>
        <taxon>Spermatophyta</taxon>
        <taxon>Magnoliopsida</taxon>
        <taxon>Ranunculales</taxon>
        <taxon>Menispermaceae</taxon>
        <taxon>Menispermoideae</taxon>
        <taxon>Cissampelideae</taxon>
        <taxon>Stephania</taxon>
    </lineage>
</organism>
<gene>
    <name evidence="1" type="ORF">Sjap_008533</name>
</gene>
<keyword evidence="2" id="KW-1185">Reference proteome</keyword>
<proteinExistence type="predicted"/>